<sequence length="670" mass="77003">MAFKVDGNKLIYRNDSELLQLEPWGENSLRIRGTKTASISQEPWALLDDQVPCTAQIKVNGKTASITNGKITASFNEFGWLTYYNQKGEVLLEERWRVNNGGAKTSPLAICGREYKPLIGSSDYKITLRFEGQDGEKIYGLGQRQEKQLNMKGCCLELAQRNTQSSIPFALSNKGYGFLWNNPAIGRVTFANNLTEWTAECTEHMDLWITAGDTPAEIEEAYANATGKVPMMPDYATGFWQCKLRYTTQEQLLNVAREYKKRGIPISVIVCDFFHWTNQGEWKFDPKYWPDPQAMVDELKSMGIELMVSIWPTVDVNSENYEEMKELGLLVRSERANAVQMQFMGNEYLFDAFNPESREYVWNKAKENYYKYGIRIFWLDEAEPDYMFHYDYDNFRYYKGPAVKVSNYYPVEYAKTFYEGMEKEGQKNILNLLRCVWAGSQRYGALLWSGDTHSTFDFLRNQLAAGLNVGLSGIPWWTTDIGGFTGGNIYDPKFHELLIRWFQFGLFCPVTRLHGFRDPIDFTISNAAKMWNQPFGSGAENEIYSYGEDVYKILKGLVDTRETLRPYVKEQMVKAHEKGTPVIRPLFYDNPDDEACWDVNDEYMFGPDILVAPVLYEGMRERTVYLPAGRTWKEVQTGKIYEGGSTVTCAAPLSVIPVFTTNDSEFKFVD</sequence>
<dbReference type="GO" id="GO:0016787">
    <property type="term" value="F:hydrolase activity"/>
    <property type="evidence" value="ECO:0007669"/>
    <property type="project" value="UniProtKB-KW"/>
</dbReference>
<evidence type="ECO:0000259" key="3">
    <source>
        <dbReference type="Pfam" id="PF01055"/>
    </source>
</evidence>
<name>A0ABR7IG79_9FIRM</name>
<dbReference type="PANTHER" id="PTHR43863">
    <property type="entry name" value="HYDROLASE, PUTATIVE (AFU_ORTHOLOGUE AFUA_1G03140)-RELATED"/>
    <property type="match status" value="1"/>
</dbReference>
<dbReference type="Gene3D" id="2.60.40.1180">
    <property type="entry name" value="Golgi alpha-mannosidase II"/>
    <property type="match status" value="1"/>
</dbReference>
<dbReference type="SUPFAM" id="SSF51011">
    <property type="entry name" value="Glycosyl hydrolase domain"/>
    <property type="match status" value="1"/>
</dbReference>
<dbReference type="Proteomes" id="UP000649826">
    <property type="component" value="Unassembled WGS sequence"/>
</dbReference>
<keyword evidence="2 6" id="KW-0378">Hydrolase</keyword>
<keyword evidence="7" id="KW-1185">Reference proteome</keyword>
<evidence type="ECO:0000256" key="2">
    <source>
        <dbReference type="RuleBase" id="RU361185"/>
    </source>
</evidence>
<dbReference type="InterPro" id="IPR017853">
    <property type="entry name" value="GH"/>
</dbReference>
<gene>
    <name evidence="6" type="ORF">H8Z82_04070</name>
</gene>
<dbReference type="SUPFAM" id="SSF74650">
    <property type="entry name" value="Galactose mutarotase-like"/>
    <property type="match status" value="1"/>
</dbReference>
<dbReference type="Pfam" id="PF21365">
    <property type="entry name" value="Glyco_hydro_31_3rd"/>
    <property type="match status" value="1"/>
</dbReference>
<accession>A0ABR7IG79</accession>
<feature type="domain" description="Glycoside hydrolase family 31 TIM barrel" evidence="3">
    <location>
        <begin position="230"/>
        <end position="568"/>
    </location>
</feature>
<feature type="domain" description="Glycoside hydrolase family 31 N-terminal" evidence="4">
    <location>
        <begin position="20"/>
        <end position="184"/>
    </location>
</feature>
<dbReference type="Pfam" id="PF13802">
    <property type="entry name" value="Gal_mutarotas_2"/>
    <property type="match status" value="1"/>
</dbReference>
<evidence type="ECO:0000256" key="1">
    <source>
        <dbReference type="ARBA" id="ARBA00007806"/>
    </source>
</evidence>
<evidence type="ECO:0000259" key="5">
    <source>
        <dbReference type="Pfam" id="PF21365"/>
    </source>
</evidence>
<organism evidence="6 7">
    <name type="scientific">Blautia difficilis</name>
    <dbReference type="NCBI Taxonomy" id="2763027"/>
    <lineage>
        <taxon>Bacteria</taxon>
        <taxon>Bacillati</taxon>
        <taxon>Bacillota</taxon>
        <taxon>Clostridia</taxon>
        <taxon>Lachnospirales</taxon>
        <taxon>Lachnospiraceae</taxon>
        <taxon>Blautia</taxon>
    </lineage>
</organism>
<dbReference type="Gene3D" id="3.20.20.80">
    <property type="entry name" value="Glycosidases"/>
    <property type="match status" value="1"/>
</dbReference>
<keyword evidence="2" id="KW-0326">Glycosidase</keyword>
<dbReference type="Gene3D" id="2.60.40.1760">
    <property type="entry name" value="glycosyl hydrolase (family 31)"/>
    <property type="match status" value="1"/>
</dbReference>
<comment type="similarity">
    <text evidence="1 2">Belongs to the glycosyl hydrolase 31 family.</text>
</comment>
<dbReference type="CDD" id="cd14752">
    <property type="entry name" value="GH31_N"/>
    <property type="match status" value="1"/>
</dbReference>
<dbReference type="InterPro" id="IPR011013">
    <property type="entry name" value="Gal_mutarotase_sf_dom"/>
</dbReference>
<protein>
    <submittedName>
        <fullName evidence="6">Glycoside hydrolase family 31 protein</fullName>
    </submittedName>
</protein>
<proteinExistence type="inferred from homology"/>
<comment type="caution">
    <text evidence="6">The sequence shown here is derived from an EMBL/GenBank/DDBJ whole genome shotgun (WGS) entry which is preliminary data.</text>
</comment>
<evidence type="ECO:0000259" key="4">
    <source>
        <dbReference type="Pfam" id="PF13802"/>
    </source>
</evidence>
<evidence type="ECO:0000313" key="7">
    <source>
        <dbReference type="Proteomes" id="UP000649826"/>
    </source>
</evidence>
<dbReference type="InterPro" id="IPR051816">
    <property type="entry name" value="Glycosyl_Hydrolase_31"/>
</dbReference>
<dbReference type="InterPro" id="IPR025887">
    <property type="entry name" value="Glyco_hydro_31_N_dom"/>
</dbReference>
<dbReference type="Pfam" id="PF01055">
    <property type="entry name" value="Glyco_hydro_31_2nd"/>
    <property type="match status" value="1"/>
</dbReference>
<feature type="domain" description="Glycosyl hydrolase family 31 C-terminal" evidence="5">
    <location>
        <begin position="579"/>
        <end position="661"/>
    </location>
</feature>
<dbReference type="SUPFAM" id="SSF51445">
    <property type="entry name" value="(Trans)glycosidases"/>
    <property type="match status" value="1"/>
</dbReference>
<dbReference type="InterPro" id="IPR013780">
    <property type="entry name" value="Glyco_hydro_b"/>
</dbReference>
<reference evidence="6 7" key="1">
    <citation type="submission" date="2020-08" db="EMBL/GenBank/DDBJ databases">
        <title>Genome public.</title>
        <authorList>
            <person name="Liu C."/>
            <person name="Sun Q."/>
        </authorList>
    </citation>
    <scope>NUCLEOTIDE SEQUENCE [LARGE SCALE GENOMIC DNA]</scope>
    <source>
        <strain evidence="6 7">M29</strain>
    </source>
</reference>
<dbReference type="RefSeq" id="WP_186994344.1">
    <property type="nucleotide sequence ID" value="NZ_JACOQG010000004.1"/>
</dbReference>
<evidence type="ECO:0000313" key="6">
    <source>
        <dbReference type="EMBL" id="MBC5778848.1"/>
    </source>
</evidence>
<dbReference type="InterPro" id="IPR000322">
    <property type="entry name" value="Glyco_hydro_31_TIM"/>
</dbReference>
<dbReference type="PANTHER" id="PTHR43863:SF2">
    <property type="entry name" value="MALTASE-GLUCOAMYLASE"/>
    <property type="match status" value="1"/>
</dbReference>
<dbReference type="InterPro" id="IPR048395">
    <property type="entry name" value="Glyco_hydro_31_C"/>
</dbReference>
<dbReference type="EMBL" id="JACOQG010000004">
    <property type="protein sequence ID" value="MBC5778848.1"/>
    <property type="molecule type" value="Genomic_DNA"/>
</dbReference>
<dbReference type="CDD" id="cd06591">
    <property type="entry name" value="GH31_xylosidase_XylS"/>
    <property type="match status" value="1"/>
</dbReference>